<accession>A0A9Q3ZDU0</accession>
<keyword evidence="1" id="KW-0677">Repeat</keyword>
<dbReference type="InterPro" id="IPR050498">
    <property type="entry name" value="Ycf3"/>
</dbReference>
<protein>
    <submittedName>
        <fullName evidence="4">Tetratricopeptide repeat protein</fullName>
    </submittedName>
</protein>
<reference evidence="4" key="1">
    <citation type="submission" date="2022-01" db="EMBL/GenBank/DDBJ databases">
        <authorList>
            <person name="Karlyshev A.V."/>
            <person name="Jaspars M."/>
        </authorList>
    </citation>
    <scope>NUCLEOTIDE SEQUENCE</scope>
    <source>
        <strain evidence="4">AGSA3-2</strain>
    </source>
</reference>
<dbReference type="Pfam" id="PF13432">
    <property type="entry name" value="TPR_16"/>
    <property type="match status" value="1"/>
</dbReference>
<dbReference type="RefSeq" id="WP_080531465.1">
    <property type="nucleotide sequence ID" value="NZ_CP012331.1"/>
</dbReference>
<keyword evidence="5" id="KW-1185">Reference proteome</keyword>
<evidence type="ECO:0000313" key="5">
    <source>
        <dbReference type="Proteomes" id="UP001107961"/>
    </source>
</evidence>
<proteinExistence type="predicted"/>
<dbReference type="Proteomes" id="UP001107961">
    <property type="component" value="Unassembled WGS sequence"/>
</dbReference>
<dbReference type="InterPro" id="IPR019734">
    <property type="entry name" value="TPR_rpt"/>
</dbReference>
<sequence length="573" mass="63354">MKPRSPFYAAIPPLIASFLLGGCASPPPRVEDPAATAEPAPPNRPIEYNGTDIGDLLVAETAAQRQALDLTLDYYAPVAERTGDPGVLGQATQLAAYLGHFEQARVLSSQWLRHSPQDPDALRLAALADIQLGDGDAAAAHVDQLVAHHGTEALIPLVAEAQNLDQQGNRELLHALSSLADRYPEHAPLWYARALERREQGDLEGAMEATDKTLKRNPDHDEALLLKAQLWHDMGQQKRAQRHLRKIVKKAPEQRRYRLAYVRVLLADGEHERAEEQLEILAAQDPDDLDLQYSLALMALESGAAEVAQERLQVLLDQGYRPDEVRMQLAQAAEQQGVPSQAIDLYMQVQGPQTLPARVQAVRLMYERGQTAKGHALMTSLVQQHPAHTSLLYVTEAEIRTDTGDVPGAMALLNEAVGEQPDDPDLLYARAMTATLLKDWDQATGDLRKVLALRPDNTDALNALGYTWADLGINLDQAHDMIRQALEQEPDHPAILDSMGWVLFRLGRPQQALEYLQRAYAQFPDAEVAAHLGEVLWNLGQRNKARTVWRDALADDPESELLHGTLQRLGVSL</sequence>
<comment type="caution">
    <text evidence="4">The sequence shown here is derived from an EMBL/GenBank/DDBJ whole genome shotgun (WGS) entry which is preliminary data.</text>
</comment>
<dbReference type="AlphaFoldDB" id="A0A9Q3ZDU0"/>
<evidence type="ECO:0000313" key="4">
    <source>
        <dbReference type="EMBL" id="MCE7510118.1"/>
    </source>
</evidence>
<dbReference type="PANTHER" id="PTHR44858:SF1">
    <property type="entry name" value="UDP-N-ACETYLGLUCOSAMINE--PEPTIDE N-ACETYLGLUCOSAMINYLTRANSFERASE SPINDLY-RELATED"/>
    <property type="match status" value="1"/>
</dbReference>
<dbReference type="Gene3D" id="1.25.40.10">
    <property type="entry name" value="Tetratricopeptide repeat domain"/>
    <property type="match status" value="2"/>
</dbReference>
<evidence type="ECO:0000256" key="3">
    <source>
        <dbReference type="PROSITE-ProRule" id="PRU00339"/>
    </source>
</evidence>
<feature type="repeat" description="TPR" evidence="3">
    <location>
        <begin position="526"/>
        <end position="559"/>
    </location>
</feature>
<name>A0A9Q3ZDU0_9GAMM</name>
<gene>
    <name evidence="4" type="ORF">LZG35_15880</name>
</gene>
<dbReference type="SMART" id="SM00028">
    <property type="entry name" value="TPR"/>
    <property type="match status" value="5"/>
</dbReference>
<dbReference type="PROSITE" id="PS50005">
    <property type="entry name" value="TPR"/>
    <property type="match status" value="2"/>
</dbReference>
<dbReference type="KEGG" id="axe:P40_17060"/>
<dbReference type="Pfam" id="PF14559">
    <property type="entry name" value="TPR_19"/>
    <property type="match status" value="2"/>
</dbReference>
<organism evidence="4 5">
    <name type="scientific">Alloalcanivorax xenomutans</name>
    <dbReference type="NCBI Taxonomy" id="1094342"/>
    <lineage>
        <taxon>Bacteria</taxon>
        <taxon>Pseudomonadati</taxon>
        <taxon>Pseudomonadota</taxon>
        <taxon>Gammaproteobacteria</taxon>
        <taxon>Oceanospirillales</taxon>
        <taxon>Alcanivoracaceae</taxon>
        <taxon>Alloalcanivorax</taxon>
    </lineage>
</organism>
<feature type="repeat" description="TPR" evidence="3">
    <location>
        <begin position="187"/>
        <end position="220"/>
    </location>
</feature>
<keyword evidence="2 3" id="KW-0802">TPR repeat</keyword>
<evidence type="ECO:0000256" key="2">
    <source>
        <dbReference type="ARBA" id="ARBA00022803"/>
    </source>
</evidence>
<dbReference type="PANTHER" id="PTHR44858">
    <property type="entry name" value="TETRATRICOPEPTIDE REPEAT PROTEIN 6"/>
    <property type="match status" value="1"/>
</dbReference>
<dbReference type="InterPro" id="IPR011990">
    <property type="entry name" value="TPR-like_helical_dom_sf"/>
</dbReference>
<dbReference type="SUPFAM" id="SSF48452">
    <property type="entry name" value="TPR-like"/>
    <property type="match status" value="3"/>
</dbReference>
<dbReference type="EMBL" id="JAJVKT010000020">
    <property type="protein sequence ID" value="MCE7510118.1"/>
    <property type="molecule type" value="Genomic_DNA"/>
</dbReference>
<evidence type="ECO:0000256" key="1">
    <source>
        <dbReference type="ARBA" id="ARBA00022737"/>
    </source>
</evidence>
<dbReference type="PROSITE" id="PS51257">
    <property type="entry name" value="PROKAR_LIPOPROTEIN"/>
    <property type="match status" value="1"/>
</dbReference>